<proteinExistence type="predicted"/>
<evidence type="ECO:0000313" key="2">
    <source>
        <dbReference type="Proteomes" id="UP000006044"/>
    </source>
</evidence>
<dbReference type="AlphaFoldDB" id="K0XAD9"/>
<reference evidence="1 2" key="1">
    <citation type="submission" date="2012-08" db="EMBL/GenBank/DDBJ databases">
        <title>The Genome Sequence of Barnesiella intestinihominis YIT 11860.</title>
        <authorList>
            <consortium name="The Broad Institute Genome Sequencing Platform"/>
            <person name="Earl A."/>
            <person name="Ward D."/>
            <person name="Feldgarden M."/>
            <person name="Gevers D."/>
            <person name="Morotomi M."/>
            <person name="Walker B."/>
            <person name="Young S.K."/>
            <person name="Zeng Q."/>
            <person name="Gargeya S."/>
            <person name="Fitzgerald M."/>
            <person name="Haas B."/>
            <person name="Abouelleil A."/>
            <person name="Alvarado L."/>
            <person name="Arachchi H.M."/>
            <person name="Berlin A.M."/>
            <person name="Chapman S.B."/>
            <person name="Goldberg J."/>
            <person name="Griggs A."/>
            <person name="Gujja S."/>
            <person name="Hansen M."/>
            <person name="Howarth C."/>
            <person name="Imamovic A."/>
            <person name="Larimer J."/>
            <person name="McCowen C."/>
            <person name="Montmayeur A."/>
            <person name="Murphy C."/>
            <person name="Neiman D."/>
            <person name="Pearson M."/>
            <person name="Priest M."/>
            <person name="Roberts A."/>
            <person name="Saif S."/>
            <person name="Shea T."/>
            <person name="Sisk P."/>
            <person name="Sykes S."/>
            <person name="Wortman J."/>
            <person name="Nusbaum C."/>
            <person name="Birren B."/>
        </authorList>
    </citation>
    <scope>NUCLEOTIDE SEQUENCE [LARGE SCALE GENOMIC DNA]</scope>
    <source>
        <strain evidence="1 2">YIT 11860</strain>
    </source>
</reference>
<dbReference type="Proteomes" id="UP000006044">
    <property type="component" value="Unassembled WGS sequence"/>
</dbReference>
<evidence type="ECO:0000313" key="1">
    <source>
        <dbReference type="EMBL" id="EJZ64759.1"/>
    </source>
</evidence>
<comment type="caution">
    <text evidence="1">The sequence shown here is derived from an EMBL/GenBank/DDBJ whole genome shotgun (WGS) entry which is preliminary data.</text>
</comment>
<accession>K0XAD9</accession>
<keyword evidence="2" id="KW-1185">Reference proteome</keyword>
<dbReference type="STRING" id="742726.HMPREF9448_01242"/>
<sequence>MVLPRPRKNSQKRNKQLYKCKSFGRQFVGSFRLDDEVLKSEYIEGNQTLDQFASKYNVNKSTIWRRFKSMCHVHVISRHKEVVINVDTTYWGAILASWSLRILFVTKYCGTNLSVQKPLRIISKVWSSCVPMDSLFTILSVMDYAACFNPSDSIRYKCASFIR</sequence>
<dbReference type="eggNOG" id="COG3677">
    <property type="taxonomic scope" value="Bacteria"/>
</dbReference>
<gene>
    <name evidence="1" type="ORF">HMPREF9448_01242</name>
</gene>
<dbReference type="HOGENOM" id="CLU_1623904_0_0_10"/>
<protein>
    <submittedName>
        <fullName evidence="1">Uncharacterized protein</fullName>
    </submittedName>
</protein>
<name>K0XAD9_9BACT</name>
<dbReference type="EMBL" id="ADLE01000008">
    <property type="protein sequence ID" value="EJZ64759.1"/>
    <property type="molecule type" value="Genomic_DNA"/>
</dbReference>
<organism evidence="1 2">
    <name type="scientific">Barnesiella intestinihominis YIT 11860</name>
    <dbReference type="NCBI Taxonomy" id="742726"/>
    <lineage>
        <taxon>Bacteria</taxon>
        <taxon>Pseudomonadati</taxon>
        <taxon>Bacteroidota</taxon>
        <taxon>Bacteroidia</taxon>
        <taxon>Bacteroidales</taxon>
        <taxon>Barnesiellaceae</taxon>
        <taxon>Barnesiella</taxon>
    </lineage>
</organism>